<dbReference type="Proteomes" id="UP001230649">
    <property type="component" value="Unassembled WGS sequence"/>
</dbReference>
<comment type="caution">
    <text evidence="1">The sequence shown here is derived from an EMBL/GenBank/DDBJ whole genome shotgun (WGS) entry which is preliminary data.</text>
</comment>
<protein>
    <submittedName>
        <fullName evidence="1">Uncharacterized protein</fullName>
    </submittedName>
</protein>
<gene>
    <name evidence="1" type="ORF">QFC20_006919</name>
</gene>
<evidence type="ECO:0000313" key="1">
    <source>
        <dbReference type="EMBL" id="KAJ9094351.1"/>
    </source>
</evidence>
<dbReference type="EMBL" id="JASBWS010000139">
    <property type="protein sequence ID" value="KAJ9094351.1"/>
    <property type="molecule type" value="Genomic_DNA"/>
</dbReference>
<keyword evidence="2" id="KW-1185">Reference proteome</keyword>
<reference evidence="1" key="1">
    <citation type="submission" date="2023-04" db="EMBL/GenBank/DDBJ databases">
        <title>Draft Genome sequencing of Naganishia species isolated from polar environments using Oxford Nanopore Technology.</title>
        <authorList>
            <person name="Leo P."/>
            <person name="Venkateswaran K."/>
        </authorList>
    </citation>
    <scope>NUCLEOTIDE SEQUENCE</scope>
    <source>
        <strain evidence="1">MNA-CCFEE 5262</strain>
    </source>
</reference>
<organism evidence="1 2">
    <name type="scientific">Naganishia adeliensis</name>
    <dbReference type="NCBI Taxonomy" id="92952"/>
    <lineage>
        <taxon>Eukaryota</taxon>
        <taxon>Fungi</taxon>
        <taxon>Dikarya</taxon>
        <taxon>Basidiomycota</taxon>
        <taxon>Agaricomycotina</taxon>
        <taxon>Tremellomycetes</taxon>
        <taxon>Filobasidiales</taxon>
        <taxon>Filobasidiaceae</taxon>
        <taxon>Naganishia</taxon>
    </lineage>
</organism>
<name>A0ACC2V662_9TREE</name>
<sequence length="308" mass="32881">MSDYTPPAFQSSYIPHPLSPSSRIHLITCSPPSSTNTTPILLIHGLGSSASFWLPALSTDVGRQLTADRQVYAIDAYGHGISDFVVQEDSLDRAAETVVGVIEGLVKESGKDKVVLVGHSMSGLVTSLVAARRPDLIEKLCKPASQAILTLTLTTSPPVLLSPTLSLPTPNRESLLTRSTTVLEPTGHLAISSTVSSTGISPLTHRSNPLCAPFIKHLILTTKPQAYAQACRNLASHPGWDADVSRIQCPVFILAGSEDYMVSTSEVEKRAAQVPKGKGSFEVMQGIGHWGGLEVPEKVAEALKRFVN</sequence>
<proteinExistence type="predicted"/>
<evidence type="ECO:0000313" key="2">
    <source>
        <dbReference type="Proteomes" id="UP001230649"/>
    </source>
</evidence>
<accession>A0ACC2V662</accession>